<feature type="transmembrane region" description="Helical" evidence="3">
    <location>
        <begin position="105"/>
        <end position="134"/>
    </location>
</feature>
<feature type="domain" description="GYF" evidence="4">
    <location>
        <begin position="10"/>
        <end position="58"/>
    </location>
</feature>
<evidence type="ECO:0000313" key="5">
    <source>
        <dbReference type="EMBL" id="SBV37123.1"/>
    </source>
</evidence>
<proteinExistence type="inferred from homology"/>
<dbReference type="AlphaFoldDB" id="A0A1Y5Q4H7"/>
<feature type="region of interest" description="Disordered" evidence="2">
    <location>
        <begin position="65"/>
        <end position="96"/>
    </location>
</feature>
<dbReference type="GO" id="GO:0009289">
    <property type="term" value="C:pilus"/>
    <property type="evidence" value="ECO:0007669"/>
    <property type="project" value="InterPro"/>
</dbReference>
<dbReference type="EMBL" id="FLTS01000001">
    <property type="protein sequence ID" value="SBV37123.1"/>
    <property type="molecule type" value="Genomic_DNA"/>
</dbReference>
<dbReference type="GO" id="GO:0007155">
    <property type="term" value="P:cell adhesion"/>
    <property type="evidence" value="ECO:0007669"/>
    <property type="project" value="InterPro"/>
</dbReference>
<name>A0A1Y5Q4H7_9GAMM</name>
<gene>
    <name evidence="5" type="ORF">STPYR_12053</name>
</gene>
<protein>
    <submittedName>
        <fullName evidence="5">PilA-related fimbrial protein</fullName>
    </submittedName>
</protein>
<reference evidence="5" key="1">
    <citation type="submission" date="2016-03" db="EMBL/GenBank/DDBJ databases">
        <authorList>
            <person name="Ploux O."/>
        </authorList>
    </citation>
    <scope>NUCLEOTIDE SEQUENCE</scope>
    <source>
        <strain evidence="5">UC10</strain>
    </source>
</reference>
<accession>A0A1Y5Q4H7</accession>
<comment type="similarity">
    <text evidence="1">Belongs to the N-Me-Phe pilin family.</text>
</comment>
<feature type="compositionally biased region" description="Pro residues" evidence="2">
    <location>
        <begin position="70"/>
        <end position="89"/>
    </location>
</feature>
<evidence type="ECO:0000259" key="4">
    <source>
        <dbReference type="Pfam" id="PF14237"/>
    </source>
</evidence>
<dbReference type="Pfam" id="PF00114">
    <property type="entry name" value="Pilin"/>
    <property type="match status" value="1"/>
</dbReference>
<evidence type="ECO:0000256" key="3">
    <source>
        <dbReference type="SAM" id="Phobius"/>
    </source>
</evidence>
<dbReference type="InterPro" id="IPR025640">
    <property type="entry name" value="GYF_2"/>
</dbReference>
<dbReference type="InterPro" id="IPR001082">
    <property type="entry name" value="Pilin"/>
</dbReference>
<keyword evidence="3" id="KW-0472">Membrane</keyword>
<dbReference type="InterPro" id="IPR045584">
    <property type="entry name" value="Pilin-like"/>
</dbReference>
<evidence type="ECO:0000256" key="2">
    <source>
        <dbReference type="SAM" id="MobiDB-lite"/>
    </source>
</evidence>
<organism evidence="5">
    <name type="scientific">uncultured Stenotrophomonas sp</name>
    <dbReference type="NCBI Taxonomy" id="165438"/>
    <lineage>
        <taxon>Bacteria</taxon>
        <taxon>Pseudomonadati</taxon>
        <taxon>Pseudomonadota</taxon>
        <taxon>Gammaproteobacteria</taxon>
        <taxon>Lysobacterales</taxon>
        <taxon>Lysobacteraceae</taxon>
        <taxon>Stenotrophomonas</taxon>
        <taxon>environmental samples</taxon>
    </lineage>
</organism>
<evidence type="ECO:0000256" key="1">
    <source>
        <dbReference type="ARBA" id="ARBA00005233"/>
    </source>
</evidence>
<dbReference type="Gene3D" id="3.30.700.10">
    <property type="entry name" value="Glycoprotein, Type 4 Pilin"/>
    <property type="match status" value="1"/>
</dbReference>
<sequence length="245" mass="25669">MHEDTHVSQWFYAEGNRERRGPLPAENIVELFRSGRIVGDTLVWREGAGDWQPLRNFAAELGLDEAATPSPGPAAPPLPPPVQHLPPAAPATSTPAAKPGLSGCAVVGIVVAVVGVVLVAIAGILAAIAVPAYAEYMQRSKTAIAHAQLLPLQAEVEAFAQAHRRCPVNGDEGFGEPEALASGEVASVRVGRFGNGHCGIEARLHVPGRDALDGKAIWLDYDSDTGAWRCSSDVADKLLPAGCRG</sequence>
<keyword evidence="3" id="KW-0812">Transmembrane</keyword>
<dbReference type="SUPFAM" id="SSF54523">
    <property type="entry name" value="Pili subunits"/>
    <property type="match status" value="1"/>
</dbReference>
<keyword evidence="3" id="KW-1133">Transmembrane helix</keyword>
<dbReference type="Pfam" id="PF14237">
    <property type="entry name" value="GYF_2"/>
    <property type="match status" value="1"/>
</dbReference>